<evidence type="ECO:0000256" key="5">
    <source>
        <dbReference type="ARBA" id="ARBA00023014"/>
    </source>
</evidence>
<dbReference type="Pfam" id="PF02754">
    <property type="entry name" value="CCG"/>
    <property type="match status" value="2"/>
</dbReference>
<reference evidence="7" key="1">
    <citation type="submission" date="2013-08" db="EMBL/GenBank/DDBJ databases">
        <authorList>
            <person name="Mendez C."/>
            <person name="Richter M."/>
            <person name="Ferrer M."/>
            <person name="Sanchez J."/>
        </authorList>
    </citation>
    <scope>NUCLEOTIDE SEQUENCE</scope>
</reference>
<keyword evidence="3" id="KW-0677">Repeat</keyword>
<protein>
    <submittedName>
        <fullName evidence="7">Anaerobic glycerol-3-phosphate dehydrogenase subunit C</fullName>
    </submittedName>
</protein>
<evidence type="ECO:0000313" key="7">
    <source>
        <dbReference type="EMBL" id="EQD71257.1"/>
    </source>
</evidence>
<dbReference type="GO" id="GO:0051539">
    <property type="term" value="F:4 iron, 4 sulfur cluster binding"/>
    <property type="evidence" value="ECO:0007669"/>
    <property type="project" value="UniProtKB-KW"/>
</dbReference>
<dbReference type="PANTHER" id="PTHR32479:SF19">
    <property type="entry name" value="ANAEROBIC GLYCEROL-3-PHOSPHATE DEHYDROGENASE SUBUNIT C"/>
    <property type="match status" value="1"/>
</dbReference>
<keyword evidence="4" id="KW-0408">Iron</keyword>
<keyword evidence="1" id="KW-0004">4Fe-4S</keyword>
<dbReference type="GO" id="GO:0016491">
    <property type="term" value="F:oxidoreductase activity"/>
    <property type="evidence" value="ECO:0007669"/>
    <property type="project" value="UniProtKB-ARBA"/>
</dbReference>
<proteinExistence type="predicted"/>
<dbReference type="AlphaFoldDB" id="T1BN89"/>
<sequence length="451" mass="50332">MEFTLQAGRVALEAPERRPLAFRDPAFFDDAALEKELTRTFEICHGCRRCFSLCEAFPTLFDTIDANATGAADALTRTEMDRVVAECYLCDLCFMTKCPYVPPHPFNLDFPHLMLRAKAVRFRKGEVPRRDRLLTATDAVGRFLGIPIVAQTVNRLNRSPSFRRMTEGWSGIHAEARLPAFSPTSLKARLRHPRPDLPVVATTDTRGKVALFGTCYGRHLKPAIGVDLVAVFEHNGIPVTLIEGEVCCGMPKLEIGDLDSIDAFRRKNIPILCAAVEAGFDLTAAIPSCVLMFKKELPLLYPDDADVQTVARAFFDPFDYLVRRHQTGLFRTDFARSLGRVAYHVPCHLRVQNLGLRTRDILALVPGTELEVIERCSGHDGTYAVRRESHDQSMKIGRPVFRRVAEAQADHYTSDCPMAQDQIHQGLGPNAPAPEHPLALLRLAYGLLDPD</sequence>
<keyword evidence="5" id="KW-0411">Iron-sulfur</keyword>
<evidence type="ECO:0000259" key="6">
    <source>
        <dbReference type="Pfam" id="PF02754"/>
    </source>
</evidence>
<gene>
    <name evidence="7" type="ORF">B1B_04565</name>
</gene>
<feature type="domain" description="Cysteine-rich" evidence="6">
    <location>
        <begin position="209"/>
        <end position="294"/>
    </location>
</feature>
<dbReference type="EMBL" id="AUZY01002851">
    <property type="protein sequence ID" value="EQD71257.1"/>
    <property type="molecule type" value="Genomic_DNA"/>
</dbReference>
<evidence type="ECO:0000256" key="4">
    <source>
        <dbReference type="ARBA" id="ARBA00023004"/>
    </source>
</evidence>
<evidence type="ECO:0000256" key="2">
    <source>
        <dbReference type="ARBA" id="ARBA00022723"/>
    </source>
</evidence>
<accession>T1BN89</accession>
<evidence type="ECO:0000256" key="1">
    <source>
        <dbReference type="ARBA" id="ARBA00022485"/>
    </source>
</evidence>
<feature type="domain" description="Cysteine-rich" evidence="6">
    <location>
        <begin position="341"/>
        <end position="417"/>
    </location>
</feature>
<keyword evidence="2" id="KW-0479">Metal-binding</keyword>
<dbReference type="InterPro" id="IPR004017">
    <property type="entry name" value="Cys_rich_dom"/>
</dbReference>
<dbReference type="PANTHER" id="PTHR32479">
    <property type="entry name" value="GLYCOLATE OXIDASE IRON-SULFUR SUBUNIT"/>
    <property type="match status" value="1"/>
</dbReference>
<organism evidence="7">
    <name type="scientific">mine drainage metagenome</name>
    <dbReference type="NCBI Taxonomy" id="410659"/>
    <lineage>
        <taxon>unclassified sequences</taxon>
        <taxon>metagenomes</taxon>
        <taxon>ecological metagenomes</taxon>
    </lineage>
</organism>
<comment type="caution">
    <text evidence="7">The sequence shown here is derived from an EMBL/GenBank/DDBJ whole genome shotgun (WGS) entry which is preliminary data.</text>
</comment>
<name>T1BN89_9ZZZZ</name>
<evidence type="ECO:0000256" key="3">
    <source>
        <dbReference type="ARBA" id="ARBA00022737"/>
    </source>
</evidence>
<dbReference type="GO" id="GO:0046872">
    <property type="term" value="F:metal ion binding"/>
    <property type="evidence" value="ECO:0007669"/>
    <property type="project" value="UniProtKB-KW"/>
</dbReference>
<reference evidence="7" key="2">
    <citation type="journal article" date="2014" name="ISME J.">
        <title>Microbial stratification in low pH oxic and suboxic macroscopic growths along an acid mine drainage.</title>
        <authorList>
            <person name="Mendez-Garcia C."/>
            <person name="Mesa V."/>
            <person name="Sprenger R.R."/>
            <person name="Richter M."/>
            <person name="Diez M.S."/>
            <person name="Solano J."/>
            <person name="Bargiela R."/>
            <person name="Golyshina O.V."/>
            <person name="Manteca A."/>
            <person name="Ramos J.L."/>
            <person name="Gallego J.R."/>
            <person name="Llorente I."/>
            <person name="Martins Dos Santos V.A."/>
            <person name="Jensen O.N."/>
            <person name="Pelaez A.I."/>
            <person name="Sanchez J."/>
            <person name="Ferrer M."/>
        </authorList>
    </citation>
    <scope>NUCLEOTIDE SEQUENCE</scope>
</reference>